<accession>A0A5J4KAM4</accession>
<dbReference type="InterPro" id="IPR011639">
    <property type="entry name" value="MethylTrfase_TaqI-like_dom"/>
</dbReference>
<dbReference type="Gene3D" id="3.40.50.150">
    <property type="entry name" value="Vaccinia Virus protein VP39"/>
    <property type="match status" value="2"/>
</dbReference>
<dbReference type="GO" id="GO:0003676">
    <property type="term" value="F:nucleic acid binding"/>
    <property type="evidence" value="ECO:0007669"/>
    <property type="project" value="InterPro"/>
</dbReference>
<keyword evidence="2" id="KW-0489">Methyltransferase</keyword>
<keyword evidence="3" id="KW-0808">Transferase</keyword>
<dbReference type="GO" id="GO:0032259">
    <property type="term" value="P:methylation"/>
    <property type="evidence" value="ECO:0007669"/>
    <property type="project" value="UniProtKB-KW"/>
</dbReference>
<dbReference type="InterPro" id="IPR050953">
    <property type="entry name" value="N4_N6_ade-DNA_methylase"/>
</dbReference>
<dbReference type="PANTHER" id="PTHR33841:SF1">
    <property type="entry name" value="DNA METHYLTRANSFERASE A"/>
    <property type="match status" value="1"/>
</dbReference>
<evidence type="ECO:0000313" key="9">
    <source>
        <dbReference type="Proteomes" id="UP000334820"/>
    </source>
</evidence>
<evidence type="ECO:0000313" key="8">
    <source>
        <dbReference type="EMBL" id="GER83789.1"/>
    </source>
</evidence>
<evidence type="ECO:0000256" key="4">
    <source>
        <dbReference type="ARBA" id="ARBA00022691"/>
    </source>
</evidence>
<dbReference type="Proteomes" id="UP000334820">
    <property type="component" value="Unassembled WGS sequence"/>
</dbReference>
<comment type="catalytic activity">
    <reaction evidence="5">
        <text>a 2'-deoxyadenosine in DNA + S-adenosyl-L-methionine = an N(6)-methyl-2'-deoxyadenosine in DNA + S-adenosyl-L-homocysteine + H(+)</text>
        <dbReference type="Rhea" id="RHEA:15197"/>
        <dbReference type="Rhea" id="RHEA-COMP:12418"/>
        <dbReference type="Rhea" id="RHEA-COMP:12419"/>
        <dbReference type="ChEBI" id="CHEBI:15378"/>
        <dbReference type="ChEBI" id="CHEBI:57856"/>
        <dbReference type="ChEBI" id="CHEBI:59789"/>
        <dbReference type="ChEBI" id="CHEBI:90615"/>
        <dbReference type="ChEBI" id="CHEBI:90616"/>
        <dbReference type="EC" id="2.1.1.72"/>
    </reaction>
</comment>
<proteinExistence type="predicted"/>
<dbReference type="PROSITE" id="PS00092">
    <property type="entry name" value="N6_MTASE"/>
    <property type="match status" value="1"/>
</dbReference>
<dbReference type="PANTHER" id="PTHR33841">
    <property type="entry name" value="DNA METHYLTRANSFERASE YEEA-RELATED"/>
    <property type="match status" value="1"/>
</dbReference>
<dbReference type="EC" id="2.1.1.72" evidence="1"/>
<protein>
    <recommendedName>
        <fullName evidence="1">site-specific DNA-methyltransferase (adenine-specific)</fullName>
        <ecNumber evidence="1">2.1.1.72</ecNumber>
    </recommendedName>
</protein>
<dbReference type="GO" id="GO:0006304">
    <property type="term" value="P:DNA modification"/>
    <property type="evidence" value="ECO:0007669"/>
    <property type="project" value="InterPro"/>
</dbReference>
<dbReference type="GO" id="GO:0009007">
    <property type="term" value="F:site-specific DNA-methyltransferase (adenine-specific) activity"/>
    <property type="evidence" value="ECO:0007669"/>
    <property type="project" value="UniProtKB-EC"/>
</dbReference>
<gene>
    <name evidence="8" type="ORF">KTAU_24260</name>
</gene>
<evidence type="ECO:0000256" key="2">
    <source>
        <dbReference type="ARBA" id="ARBA00022603"/>
    </source>
</evidence>
<feature type="compositionally biased region" description="Low complexity" evidence="6">
    <location>
        <begin position="1328"/>
        <end position="1337"/>
    </location>
</feature>
<evidence type="ECO:0000256" key="5">
    <source>
        <dbReference type="ARBA" id="ARBA00047942"/>
    </source>
</evidence>
<evidence type="ECO:0000256" key="1">
    <source>
        <dbReference type="ARBA" id="ARBA00011900"/>
    </source>
</evidence>
<reference evidence="8 9" key="1">
    <citation type="journal article" date="2019" name="Int. J. Syst. Evol. Microbiol.">
        <title>Thermogemmatispora aurantia sp. nov. and Thermogemmatispora argillosa sp. nov., within the class Ktedonobacteria, and emended description of the genus Thermogemmatispora.</title>
        <authorList>
            <person name="Zheng Y."/>
            <person name="Wang C.M."/>
            <person name="Sakai Y."/>
            <person name="Abe K."/>
            <person name="Yokota A."/>
            <person name="Yabe S."/>
        </authorList>
    </citation>
    <scope>NUCLEOTIDE SEQUENCE [LARGE SCALE GENOMIC DNA]</scope>
    <source>
        <strain evidence="8 9">A1-2</strain>
    </source>
</reference>
<keyword evidence="4" id="KW-0949">S-adenosyl-L-methionine</keyword>
<dbReference type="RefSeq" id="WP_151728512.1">
    <property type="nucleotide sequence ID" value="NZ_BKZV01000003.1"/>
</dbReference>
<name>A0A5J4KAM4_9CHLR</name>
<dbReference type="EMBL" id="BKZV01000003">
    <property type="protein sequence ID" value="GER83789.1"/>
    <property type="molecule type" value="Genomic_DNA"/>
</dbReference>
<dbReference type="InterPro" id="IPR029063">
    <property type="entry name" value="SAM-dependent_MTases_sf"/>
</dbReference>
<evidence type="ECO:0000256" key="3">
    <source>
        <dbReference type="ARBA" id="ARBA00022679"/>
    </source>
</evidence>
<sequence>MQQRQEITFSTIESEGALLPPDLLARIDQGDKALGGLSSAEYHCPGEQLNEVISDAWARVRRRWLRFQEALVRYPQMDETQLTHEHWLLPLFHELGYGRLVKASPQVIGEKSYPITYFWGQLPIHLVGYRTDLDQSQRLASGGRSSPFSLVQEWLNRSSGHLWGIVSNGLRLRLLRRNVSLTRQAYLEFDLEAMLRGEVYADFVLFWLLCHQSRFECEDKNPAECWLERWSRQAHEDGVRALEHLRQGVTTAIEELGRGFLAHPANHALRDRLRSGELSADDYYQQLLRLVYRLIVLFVAEDRDVLLRPDADKEARRRYVNYYSTARLRRLARARLGTRHSDLYRALRLVMERLGSEQGCPELGLPALNGFLFSREALPDLADCELTNYALLVAVRALATVQDEQKVLRVVNYRDLGSEELGSVYESLLEMHPSINVEQTNFTLEVVAGSKRKTTGTYYTPTSLIECLLDSALEPVLERACAQPDPEQAILSLKVCDPACGSGHFLIAAAHRIARRLAAVRTGSEEPGLEARRRALRDVVGRCLYGVDVNPMAVELCKVNLWLEALEPGKPFSFLDAHIQCGNSLIGATPALLREGIPDSAFEKVEGDDSALCGEYKKLNRAQRAGQLSLFTLDAQLWQDQGRIVESLTRMEAIGDDDVEQLHRKQERYRQLLRSQEYQRARWLADAWCAAFVWRKRRTAELPYPVTEGIRRKFEEAPEQVPGWMMAEIARLRELYGFFHWHLAFPGVFRLPELGEEPENPETGWSGGFDVVLANPPWERIKLQEKEWFASRRPDIANARNAAQRRKMIVALQDEDPALYAAFEEELQRVAYESHFVRNSGRFPLCGRGDINTYSIFTETMRLLLAPRGRLGCIVPSGIATDDTTKAFFQDIMTARSLLSLYDFENRERLFPDVDSRTKFCLLTLTGSAEPVSQGATFAFFLHKVEELQEAERCFTLSAEDVALINPNTRTCPVFRSRRDLQLTKAIYERVPVLVKEGPPEENPWGVKFTTMFHMTNDSHLFRTREQLEREGWRLEGNIFYKDGKRWLPIFEGKMTGMYDHRAASIEIHPQNPFRQQQPHPSSIAERQDPYFATLPYLWAPEQEVYRRIPSRWKQAWFPVIKQITASTNERTLIGTIIPRTAVSYTLYITTANLDNQSIISCLLACMCSFVGDYILRQKHAKPSLPMGVVYESAYLPPSIFLEKAPWADEPLHSWITRRVLELTYTAWDLAAFARDSGYDGPPFRWDEERRFLLRCELDAAYFHLYGIARDDVDYIMETFPIVRSEDLKRYDDYRTKRVILEIYDELQRASATGQPYRTRLTPPPADPAVAHPPRSS</sequence>
<dbReference type="Pfam" id="PF07669">
    <property type="entry name" value="Eco57I"/>
    <property type="match status" value="1"/>
</dbReference>
<evidence type="ECO:0000256" key="6">
    <source>
        <dbReference type="SAM" id="MobiDB-lite"/>
    </source>
</evidence>
<keyword evidence="9" id="KW-1185">Reference proteome</keyword>
<dbReference type="SUPFAM" id="SSF53335">
    <property type="entry name" value="S-adenosyl-L-methionine-dependent methyltransferases"/>
    <property type="match status" value="1"/>
</dbReference>
<evidence type="ECO:0000259" key="7">
    <source>
        <dbReference type="Pfam" id="PF07669"/>
    </source>
</evidence>
<feature type="domain" description="Type II methyltransferase M.TaqI-like" evidence="7">
    <location>
        <begin position="543"/>
        <end position="792"/>
    </location>
</feature>
<dbReference type="InterPro" id="IPR002052">
    <property type="entry name" value="DNA_methylase_N6_adenine_CS"/>
</dbReference>
<dbReference type="PRINTS" id="PR00507">
    <property type="entry name" value="N12N6MTFRASE"/>
</dbReference>
<comment type="caution">
    <text evidence="8">The sequence shown here is derived from an EMBL/GenBank/DDBJ whole genome shotgun (WGS) entry which is preliminary data.</text>
</comment>
<feature type="region of interest" description="Disordered" evidence="6">
    <location>
        <begin position="1314"/>
        <end position="1337"/>
    </location>
</feature>
<organism evidence="8 9">
    <name type="scientific">Thermogemmatispora aurantia</name>
    <dbReference type="NCBI Taxonomy" id="2045279"/>
    <lineage>
        <taxon>Bacteria</taxon>
        <taxon>Bacillati</taxon>
        <taxon>Chloroflexota</taxon>
        <taxon>Ktedonobacteria</taxon>
        <taxon>Thermogemmatisporales</taxon>
        <taxon>Thermogemmatisporaceae</taxon>
        <taxon>Thermogemmatispora</taxon>
    </lineage>
</organism>